<dbReference type="PANTHER" id="PTHR33375">
    <property type="entry name" value="CHROMOSOME-PARTITIONING PROTEIN PARB-RELATED"/>
    <property type="match status" value="1"/>
</dbReference>
<dbReference type="OrthoDB" id="248048at2"/>
<evidence type="ECO:0000313" key="3">
    <source>
        <dbReference type="Proteomes" id="UP000254280"/>
    </source>
</evidence>
<dbReference type="GO" id="GO:0007059">
    <property type="term" value="P:chromosome segregation"/>
    <property type="evidence" value="ECO:0007669"/>
    <property type="project" value="TreeGrafter"/>
</dbReference>
<dbReference type="SUPFAM" id="SSF109709">
    <property type="entry name" value="KorB DNA-binding domain-like"/>
    <property type="match status" value="1"/>
</dbReference>
<dbReference type="AlphaFoldDB" id="A0A379B711"/>
<accession>A0A379B711</accession>
<dbReference type="PANTHER" id="PTHR33375:SF1">
    <property type="entry name" value="CHROMOSOME-PARTITIONING PROTEIN PARB-RELATED"/>
    <property type="match status" value="1"/>
</dbReference>
<reference evidence="2 3" key="1">
    <citation type="submission" date="2018-06" db="EMBL/GenBank/DDBJ databases">
        <authorList>
            <consortium name="Pathogen Informatics"/>
            <person name="Doyle S."/>
        </authorList>
    </citation>
    <scope>NUCLEOTIDE SEQUENCE [LARGE SCALE GENOMIC DNA]</scope>
    <source>
        <strain evidence="2 3">NCTC10699</strain>
    </source>
</reference>
<dbReference type="Gene3D" id="3.90.1530.30">
    <property type="match status" value="1"/>
</dbReference>
<dbReference type="InterPro" id="IPR050336">
    <property type="entry name" value="Chromosome_partition/occlusion"/>
</dbReference>
<keyword evidence="3" id="KW-1185">Reference proteome</keyword>
<organism evidence="2 3">
    <name type="scientific">[Pasteurella] mairii</name>
    <dbReference type="NCBI Taxonomy" id="757"/>
    <lineage>
        <taxon>Bacteria</taxon>
        <taxon>Pseudomonadati</taxon>
        <taxon>Pseudomonadota</taxon>
        <taxon>Gammaproteobacteria</taxon>
        <taxon>Pasteurellales</taxon>
        <taxon>Pasteurellaceae</taxon>
    </lineage>
</organism>
<evidence type="ECO:0000259" key="1">
    <source>
        <dbReference type="SMART" id="SM00470"/>
    </source>
</evidence>
<dbReference type="EMBL" id="UGSS01000002">
    <property type="protein sequence ID" value="SUB34059.1"/>
    <property type="molecule type" value="Genomic_DNA"/>
</dbReference>
<feature type="domain" description="ParB-like N-terminal" evidence="1">
    <location>
        <begin position="7"/>
        <end position="95"/>
    </location>
</feature>
<dbReference type="InterPro" id="IPR036086">
    <property type="entry name" value="ParB/Sulfiredoxin_sf"/>
</dbReference>
<dbReference type="Pfam" id="PF02195">
    <property type="entry name" value="ParB_N"/>
    <property type="match status" value="1"/>
</dbReference>
<dbReference type="SMART" id="SM00470">
    <property type="entry name" value="ParB"/>
    <property type="match status" value="1"/>
</dbReference>
<sequence>MQNETIQVIPINRIRIINPRTRNQKIFADLVENIAKIGLKRPITITPSDDIGCYDLLCGQGRLEACKMLGEEFIPCRVIQANSEESYLISLVENIARRKHSNIELLSGIKLLDERGYKPADISRKIGFSQSYINGILHLLNAGEERLINAVEKGIIPLSIAISISRSDDKDVQKQLAELYDDGTLKNSDIQKIRNIMHRRNLSGKKVNSALSNNTRSQIYSAKTVLHIYKEETQRQQMMIKQADYDEKQLFIILSCLNKLFADKYFQLVLRSENLDDMPKDLSERMLKQQEGNLYA</sequence>
<dbReference type="InterPro" id="IPR003115">
    <property type="entry name" value="ParB_N"/>
</dbReference>
<dbReference type="SUPFAM" id="SSF110849">
    <property type="entry name" value="ParB/Sulfiredoxin"/>
    <property type="match status" value="1"/>
</dbReference>
<evidence type="ECO:0000313" key="2">
    <source>
        <dbReference type="EMBL" id="SUB34059.1"/>
    </source>
</evidence>
<dbReference type="InterPro" id="IPR011111">
    <property type="entry name" value="Plasmid_RepB"/>
</dbReference>
<dbReference type="Proteomes" id="UP000254280">
    <property type="component" value="Unassembled WGS sequence"/>
</dbReference>
<dbReference type="Gene3D" id="1.10.10.2830">
    <property type="match status" value="1"/>
</dbReference>
<name>A0A379B711_9PAST</name>
<dbReference type="GO" id="GO:0005694">
    <property type="term" value="C:chromosome"/>
    <property type="evidence" value="ECO:0007669"/>
    <property type="project" value="TreeGrafter"/>
</dbReference>
<gene>
    <name evidence="2" type="primary">noc</name>
    <name evidence="2" type="ORF">NCTC10699_01710</name>
</gene>
<proteinExistence type="predicted"/>
<dbReference type="Pfam" id="PF07506">
    <property type="entry name" value="RepB"/>
    <property type="match status" value="1"/>
</dbReference>
<protein>
    <submittedName>
        <fullName evidence="2">Nucleoid occlusion protein</fullName>
    </submittedName>
</protein>